<reference evidence="4 5" key="1">
    <citation type="submission" date="2024-06" db="EMBL/GenBank/DDBJ databases">
        <title>A chromosome-level genome assembly of beet webworm, Loxostege sticticalis.</title>
        <authorList>
            <person name="Zhang Y."/>
        </authorList>
    </citation>
    <scope>NUCLEOTIDE SEQUENCE [LARGE SCALE GENOMIC DNA]</scope>
    <source>
        <strain evidence="4">AQ026</strain>
        <tissue evidence="4">Whole body</tissue>
    </source>
</reference>
<feature type="compositionally biased region" description="Polar residues" evidence="1">
    <location>
        <begin position="592"/>
        <end position="601"/>
    </location>
</feature>
<dbReference type="SUPFAM" id="SSF56219">
    <property type="entry name" value="DNase I-like"/>
    <property type="match status" value="1"/>
</dbReference>
<dbReference type="InterPro" id="IPR036691">
    <property type="entry name" value="Endo/exonu/phosph_ase_sf"/>
</dbReference>
<evidence type="ECO:0000259" key="2">
    <source>
        <dbReference type="Pfam" id="PF00078"/>
    </source>
</evidence>
<protein>
    <recommendedName>
        <fullName evidence="6">Reverse transcriptase</fullName>
    </recommendedName>
</protein>
<gene>
    <name evidence="4" type="ORF">ABMA27_004044</name>
</gene>
<dbReference type="CDD" id="cd01650">
    <property type="entry name" value="RT_nLTR_like"/>
    <property type="match status" value="1"/>
</dbReference>
<dbReference type="PANTHER" id="PTHR19446">
    <property type="entry name" value="REVERSE TRANSCRIPTASES"/>
    <property type="match status" value="1"/>
</dbReference>
<feature type="region of interest" description="Disordered" evidence="1">
    <location>
        <begin position="542"/>
        <end position="604"/>
    </location>
</feature>
<feature type="region of interest" description="Disordered" evidence="1">
    <location>
        <begin position="347"/>
        <end position="370"/>
    </location>
</feature>
<sequence length="657" mass="71701">MQAGGYRTILQGNLNHSRAAQDLMAQTMASWTASLAVVAEPYSIPSNWLGDLDSLVAIVPRPSTDSPPLSLIERGHGYVAAMWGEIAVMGVYFSPNRQLAEFEAYLAYLAPAVARMPPGQVAVLGDLNARSTAWGDRVTKPKGRVLELWATTVGLSLLNRGNTYTCVRRRGGSIVDVSFATPALAARVRRWEVDLSVSLSDHRHVRIEIADHSSAVCDASMPRSHRPPPKKAVYWWSTDLEDLRVACLGALRSYRRYRRRAQGHAEEEDRLYAAYCDAKKVLRDLRVAIAQAKAQARQEMLADLSRDPWGRPYLTVRGKLRPWAAPVTETLEPALLDAVVSGLFPSRGEHAPPAMRPHPPASTADPEPVSEGELGGALLRLRAKNKAPGPDGIPGKALVVAAECLDIRLRRLYTACLAQGRFPPLWKQGRLVLLPKEGRPTDSPSAYRPIVLLDEIGKLFERIISVRLVRHLEGTGPGLSEFQFGFRAGRSTIDALLRLRELAESAVSRGEVLLAVSLDIANAFNTLPWASIRRALEYHGHAMGSPRPGPRRSLSVAGRPEVPGAKACTTRGRGGAGSVGAIRRGAVAGSPGRQSSRSTHLSGPPACAGGVICRSLPSWRGWPDPGRRLRLCKPSARACSCRRRRRRGCERLRLTPR</sequence>
<evidence type="ECO:0008006" key="6">
    <source>
        <dbReference type="Google" id="ProtNLM"/>
    </source>
</evidence>
<dbReference type="Pfam" id="PF14529">
    <property type="entry name" value="Exo_endo_phos_2"/>
    <property type="match status" value="1"/>
</dbReference>
<name>A0ABR3HR87_LOXSC</name>
<dbReference type="InterPro" id="IPR000477">
    <property type="entry name" value="RT_dom"/>
</dbReference>
<evidence type="ECO:0000259" key="3">
    <source>
        <dbReference type="Pfam" id="PF14529"/>
    </source>
</evidence>
<dbReference type="Proteomes" id="UP001549920">
    <property type="component" value="Unassembled WGS sequence"/>
</dbReference>
<evidence type="ECO:0000313" key="4">
    <source>
        <dbReference type="EMBL" id="KAL0879084.1"/>
    </source>
</evidence>
<dbReference type="Pfam" id="PF00078">
    <property type="entry name" value="RVT_1"/>
    <property type="match status" value="1"/>
</dbReference>
<dbReference type="CDD" id="cd09077">
    <property type="entry name" value="R1-I-EN"/>
    <property type="match status" value="1"/>
</dbReference>
<feature type="domain" description="Reverse transcriptase" evidence="2">
    <location>
        <begin position="435"/>
        <end position="536"/>
    </location>
</feature>
<keyword evidence="5" id="KW-1185">Reference proteome</keyword>
<dbReference type="Gene3D" id="3.60.10.10">
    <property type="entry name" value="Endonuclease/exonuclease/phosphatase"/>
    <property type="match status" value="1"/>
</dbReference>
<dbReference type="EMBL" id="JBEUOH010000015">
    <property type="protein sequence ID" value="KAL0879084.1"/>
    <property type="molecule type" value="Genomic_DNA"/>
</dbReference>
<evidence type="ECO:0000256" key="1">
    <source>
        <dbReference type="SAM" id="MobiDB-lite"/>
    </source>
</evidence>
<comment type="caution">
    <text evidence="4">The sequence shown here is derived from an EMBL/GenBank/DDBJ whole genome shotgun (WGS) entry which is preliminary data.</text>
</comment>
<feature type="domain" description="Endonuclease/exonuclease/phosphatase" evidence="3">
    <location>
        <begin position="88"/>
        <end position="205"/>
    </location>
</feature>
<dbReference type="InterPro" id="IPR005135">
    <property type="entry name" value="Endo/exonuclease/phosphatase"/>
</dbReference>
<accession>A0ABR3HR87</accession>
<organism evidence="4 5">
    <name type="scientific">Loxostege sticticalis</name>
    <name type="common">Beet webworm moth</name>
    <dbReference type="NCBI Taxonomy" id="481309"/>
    <lineage>
        <taxon>Eukaryota</taxon>
        <taxon>Metazoa</taxon>
        <taxon>Ecdysozoa</taxon>
        <taxon>Arthropoda</taxon>
        <taxon>Hexapoda</taxon>
        <taxon>Insecta</taxon>
        <taxon>Pterygota</taxon>
        <taxon>Neoptera</taxon>
        <taxon>Endopterygota</taxon>
        <taxon>Lepidoptera</taxon>
        <taxon>Glossata</taxon>
        <taxon>Ditrysia</taxon>
        <taxon>Pyraloidea</taxon>
        <taxon>Crambidae</taxon>
        <taxon>Pyraustinae</taxon>
        <taxon>Loxostege</taxon>
    </lineage>
</organism>
<evidence type="ECO:0000313" key="5">
    <source>
        <dbReference type="Proteomes" id="UP001549920"/>
    </source>
</evidence>
<proteinExistence type="predicted"/>